<evidence type="ECO:0000313" key="3">
    <source>
        <dbReference type="EMBL" id="KZM98850.1"/>
    </source>
</evidence>
<sequence length="224" mass="24567">MGVFNVFKLSVLLNLLSGPELGLFPASKHLGSVVPPPTCGRIECPSYDVVFAGDEYEIRRYNSSMWSSTSPIQDISLVEATRIGFLQLFDYIQGKNNYQEQIEMTAPVLTQVSPSDGPFCASSFVVSFYLPNKNQANPPPAKGLHTQKWGTTYVAVRQFGGFVADSSVGEEAAALYSSISGTTWATAIDKSHAGEATTTYTVAQYNSPFEFSDRVNEIWLMFDL</sequence>
<dbReference type="EMBL" id="CP093346">
    <property type="protein sequence ID" value="WOG97863.1"/>
    <property type="molecule type" value="Genomic_DNA"/>
</dbReference>
<keyword evidence="5" id="KW-1185">Reference proteome</keyword>
<keyword evidence="2" id="KW-0732">Signal</keyword>
<evidence type="ECO:0000256" key="1">
    <source>
        <dbReference type="ARBA" id="ARBA00009817"/>
    </source>
</evidence>
<reference evidence="4" key="2">
    <citation type="submission" date="2022-03" db="EMBL/GenBank/DDBJ databases">
        <title>Draft title - Genomic analysis of global carrot germplasm unveils the trajectory of domestication and the origin of high carotenoid orange carrot.</title>
        <authorList>
            <person name="Iorizzo M."/>
            <person name="Ellison S."/>
            <person name="Senalik D."/>
            <person name="Macko-Podgorni A."/>
            <person name="Grzebelus D."/>
            <person name="Bostan H."/>
            <person name="Rolling W."/>
            <person name="Curaba J."/>
            <person name="Simon P."/>
        </authorList>
    </citation>
    <scope>NUCLEOTIDE SEQUENCE</scope>
    <source>
        <tissue evidence="4">Leaf</tissue>
    </source>
</reference>
<organism evidence="3">
    <name type="scientific">Daucus carota subsp. sativus</name>
    <name type="common">Carrot</name>
    <dbReference type="NCBI Taxonomy" id="79200"/>
    <lineage>
        <taxon>Eukaryota</taxon>
        <taxon>Viridiplantae</taxon>
        <taxon>Streptophyta</taxon>
        <taxon>Embryophyta</taxon>
        <taxon>Tracheophyta</taxon>
        <taxon>Spermatophyta</taxon>
        <taxon>Magnoliopsida</taxon>
        <taxon>eudicotyledons</taxon>
        <taxon>Gunneridae</taxon>
        <taxon>Pentapetalae</taxon>
        <taxon>asterids</taxon>
        <taxon>campanulids</taxon>
        <taxon>Apiales</taxon>
        <taxon>Apiaceae</taxon>
        <taxon>Apioideae</taxon>
        <taxon>Scandiceae</taxon>
        <taxon>Daucinae</taxon>
        <taxon>Daucus</taxon>
        <taxon>Daucus sect. Daucus</taxon>
    </lineage>
</organism>
<dbReference type="FunFam" id="3.20.80.10:FF:000002">
    <property type="entry name" value="Heme-binding protein 2"/>
    <property type="match status" value="1"/>
</dbReference>
<reference evidence="3" key="1">
    <citation type="journal article" date="2016" name="Nat. Genet.">
        <title>A high-quality carrot genome assembly provides new insights into carotenoid accumulation and asterid genome evolution.</title>
        <authorList>
            <person name="Iorizzo M."/>
            <person name="Ellison S."/>
            <person name="Senalik D."/>
            <person name="Zeng P."/>
            <person name="Satapoomin P."/>
            <person name="Huang J."/>
            <person name="Bowman M."/>
            <person name="Iovene M."/>
            <person name="Sanseverino W."/>
            <person name="Cavagnaro P."/>
            <person name="Yildiz M."/>
            <person name="Macko-Podgorni A."/>
            <person name="Moranska E."/>
            <person name="Grzebelus E."/>
            <person name="Grzebelus D."/>
            <person name="Ashrafi H."/>
            <person name="Zheng Z."/>
            <person name="Cheng S."/>
            <person name="Spooner D."/>
            <person name="Van Deynze A."/>
            <person name="Simon P."/>
        </authorList>
    </citation>
    <scope>NUCLEOTIDE SEQUENCE [LARGE SCALE GENOMIC DNA]</scope>
    <source>
        <tissue evidence="3">Leaf</tissue>
    </source>
</reference>
<gene>
    <name evidence="3" type="ORF">DCAR_013788</name>
    <name evidence="4" type="ORF">DCAR_0417204</name>
</gene>
<feature type="signal peptide" evidence="2">
    <location>
        <begin position="1"/>
        <end position="22"/>
    </location>
</feature>
<dbReference type="Gramene" id="KZM98850">
    <property type="protein sequence ID" value="KZM98850"/>
    <property type="gene ID" value="DCAR_013788"/>
</dbReference>
<evidence type="ECO:0008006" key="6">
    <source>
        <dbReference type="Google" id="ProtNLM"/>
    </source>
</evidence>
<dbReference type="PANTHER" id="PTHR11220">
    <property type="entry name" value="HEME-BINDING PROTEIN-RELATED"/>
    <property type="match status" value="1"/>
</dbReference>
<dbReference type="AlphaFoldDB" id="A0A162ACK5"/>
<dbReference type="InterPro" id="IPR011256">
    <property type="entry name" value="Reg_factor_effector_dom_sf"/>
</dbReference>
<proteinExistence type="inferred from homology"/>
<dbReference type="PANTHER" id="PTHR11220:SF25">
    <property type="entry name" value="F3F9.4"/>
    <property type="match status" value="1"/>
</dbReference>
<dbReference type="EMBL" id="LNRQ01000004">
    <property type="protein sequence ID" value="KZM98850.1"/>
    <property type="molecule type" value="Genomic_DNA"/>
</dbReference>
<dbReference type="SUPFAM" id="SSF55136">
    <property type="entry name" value="Probable bacterial effector-binding domain"/>
    <property type="match status" value="1"/>
</dbReference>
<protein>
    <recommendedName>
        <fullName evidence="6">Heme-binding protein 2</fullName>
    </recommendedName>
</protein>
<dbReference type="Pfam" id="PF04832">
    <property type="entry name" value="SOUL"/>
    <property type="match status" value="1"/>
</dbReference>
<dbReference type="Gene3D" id="3.20.80.10">
    <property type="entry name" value="Regulatory factor, effector binding domain"/>
    <property type="match status" value="1"/>
</dbReference>
<dbReference type="KEGG" id="dcr:108216127"/>
<dbReference type="OMA" id="YEIRTYH"/>
<accession>A0A162ACK5</accession>
<dbReference type="Proteomes" id="UP000077755">
    <property type="component" value="Chromosome 4"/>
</dbReference>
<evidence type="ECO:0000256" key="2">
    <source>
        <dbReference type="SAM" id="SignalP"/>
    </source>
</evidence>
<feature type="chain" id="PRO_5007831103" description="Heme-binding protein 2" evidence="2">
    <location>
        <begin position="23"/>
        <end position="224"/>
    </location>
</feature>
<evidence type="ECO:0000313" key="4">
    <source>
        <dbReference type="EMBL" id="WOG97863.1"/>
    </source>
</evidence>
<comment type="similarity">
    <text evidence="1">Belongs to the HEBP family.</text>
</comment>
<dbReference type="InterPro" id="IPR006917">
    <property type="entry name" value="SOUL_heme-bd"/>
</dbReference>
<dbReference type="OrthoDB" id="6424451at2759"/>
<evidence type="ECO:0000313" key="5">
    <source>
        <dbReference type="Proteomes" id="UP000077755"/>
    </source>
</evidence>
<name>A0A162ACK5_DAUCS</name>